<protein>
    <submittedName>
        <fullName evidence="4">3-oxoacyl-[acyl-carrier protein] reductase</fullName>
    </submittedName>
</protein>
<dbReference type="Proteomes" id="UP000198623">
    <property type="component" value="Unassembled WGS sequence"/>
</dbReference>
<dbReference type="OrthoDB" id="9804774at2"/>
<dbReference type="EMBL" id="FOOU01000005">
    <property type="protein sequence ID" value="SFG33596.1"/>
    <property type="molecule type" value="Genomic_DNA"/>
</dbReference>
<name>A0A1I2R761_9GAMM</name>
<dbReference type="RefSeq" id="WP_090727416.1">
    <property type="nucleotide sequence ID" value="NZ_FOOU01000005.1"/>
</dbReference>
<evidence type="ECO:0000256" key="2">
    <source>
        <dbReference type="ARBA" id="ARBA00023002"/>
    </source>
</evidence>
<comment type="similarity">
    <text evidence="1">Belongs to the short-chain dehydrogenases/reductases (SDR) family.</text>
</comment>
<keyword evidence="2" id="KW-0560">Oxidoreductase</keyword>
<dbReference type="PRINTS" id="PR00081">
    <property type="entry name" value="GDHRDH"/>
</dbReference>
<dbReference type="PANTHER" id="PTHR43658">
    <property type="entry name" value="SHORT-CHAIN DEHYDROGENASE/REDUCTASE"/>
    <property type="match status" value="1"/>
</dbReference>
<dbReference type="Gene3D" id="3.40.50.720">
    <property type="entry name" value="NAD(P)-binding Rossmann-like Domain"/>
    <property type="match status" value="1"/>
</dbReference>
<dbReference type="PRINTS" id="PR00080">
    <property type="entry name" value="SDRFAMILY"/>
</dbReference>
<feature type="domain" description="Ketoreductase" evidence="3">
    <location>
        <begin position="6"/>
        <end position="199"/>
    </location>
</feature>
<dbReference type="InterPro" id="IPR036291">
    <property type="entry name" value="NAD(P)-bd_dom_sf"/>
</dbReference>
<evidence type="ECO:0000256" key="1">
    <source>
        <dbReference type="ARBA" id="ARBA00006484"/>
    </source>
</evidence>
<dbReference type="Pfam" id="PF13561">
    <property type="entry name" value="adh_short_C2"/>
    <property type="match status" value="1"/>
</dbReference>
<dbReference type="InterPro" id="IPR020904">
    <property type="entry name" value="Sc_DH/Rdtase_CS"/>
</dbReference>
<dbReference type="PROSITE" id="PS00061">
    <property type="entry name" value="ADH_SHORT"/>
    <property type="match status" value="1"/>
</dbReference>
<dbReference type="STRING" id="1045558.SAMN05216175_105242"/>
<dbReference type="GO" id="GO:0016491">
    <property type="term" value="F:oxidoreductase activity"/>
    <property type="evidence" value="ECO:0007669"/>
    <property type="project" value="UniProtKB-KW"/>
</dbReference>
<accession>A0A1I2R761</accession>
<evidence type="ECO:0000259" key="3">
    <source>
        <dbReference type="SMART" id="SM00822"/>
    </source>
</evidence>
<sequence length="253" mass="27042">MQIKDKVFVITGGGRGLGLAMAEHLAQQGGQLALIDINAADLDASVAKLQEMGSEAHGYVCNITDEKAVGDTFAAIRKDFGKIHGLVNNAGLMRDGMLIKLKEGKLVKRMELDQWQSVIDVNMTGTFLCGREAAGIMAEQGEGGVIVNISSVSRAGNIGQTNYSATKAAVATMIVSWAGELGRYGIRTASIAPGVIATEMTAQMKPEAIDRMVQAVPLRRLGEVSEMAHTLQYIIENDFFTGRVIEMDGGLRI</sequence>
<dbReference type="InterPro" id="IPR057326">
    <property type="entry name" value="KR_dom"/>
</dbReference>
<proteinExistence type="inferred from homology"/>
<reference evidence="5" key="1">
    <citation type="submission" date="2016-10" db="EMBL/GenBank/DDBJ databases">
        <authorList>
            <person name="Varghese N."/>
            <person name="Submissions S."/>
        </authorList>
    </citation>
    <scope>NUCLEOTIDE SEQUENCE [LARGE SCALE GENOMIC DNA]</scope>
    <source>
        <strain evidence="5">CGMCC 1.10971</strain>
    </source>
</reference>
<dbReference type="AlphaFoldDB" id="A0A1I2R761"/>
<dbReference type="InterPro" id="IPR002347">
    <property type="entry name" value="SDR_fam"/>
</dbReference>
<dbReference type="SUPFAM" id="SSF51735">
    <property type="entry name" value="NAD(P)-binding Rossmann-fold domains"/>
    <property type="match status" value="1"/>
</dbReference>
<keyword evidence="5" id="KW-1185">Reference proteome</keyword>
<dbReference type="PANTHER" id="PTHR43658:SF8">
    <property type="entry name" value="17-BETA-HYDROXYSTEROID DEHYDROGENASE 14-RELATED"/>
    <property type="match status" value="1"/>
</dbReference>
<evidence type="ECO:0000313" key="4">
    <source>
        <dbReference type="EMBL" id="SFG33596.1"/>
    </source>
</evidence>
<organism evidence="4 5">
    <name type="scientific">Neptunomonas qingdaonensis</name>
    <dbReference type="NCBI Taxonomy" id="1045558"/>
    <lineage>
        <taxon>Bacteria</taxon>
        <taxon>Pseudomonadati</taxon>
        <taxon>Pseudomonadota</taxon>
        <taxon>Gammaproteobacteria</taxon>
        <taxon>Oceanospirillales</taxon>
        <taxon>Oceanospirillaceae</taxon>
        <taxon>Neptunomonas</taxon>
    </lineage>
</organism>
<dbReference type="FunFam" id="3.40.50.720:FF:000173">
    <property type="entry name" value="3-oxoacyl-[acyl-carrier protein] reductase"/>
    <property type="match status" value="1"/>
</dbReference>
<evidence type="ECO:0000313" key="5">
    <source>
        <dbReference type="Proteomes" id="UP000198623"/>
    </source>
</evidence>
<dbReference type="SMART" id="SM00822">
    <property type="entry name" value="PKS_KR"/>
    <property type="match status" value="1"/>
</dbReference>
<dbReference type="NCBIfam" id="NF006072">
    <property type="entry name" value="PRK08217.1"/>
    <property type="match status" value="1"/>
</dbReference>
<gene>
    <name evidence="4" type="ORF">SAMN05216175_105242</name>
</gene>